<sequence length="449" mass="51106">MIRSTNKAKGNISSVFAHLGASKPEIDPRFLELKKQIAPKNPTILRKAFDRLLNTMEKEALEIRQRGSAVIPEVTMEEIQSNGGRLPDKIISEVKKRGTIVIRNIVDRHLAAEYKSSIQEYIHRHPGIAGFPEDNPQKVWEVYWSQAQIQARSHPNFTATTVALNNIWHGDSKAPINLNNNLVYCDRLRIRQPGDGKFNLAGHIDGGSLERWEDPEYRRCYTKILQGKWEEYDPYDVTHRIEANMDLYDAPGGCSMFRIFQGWLAISKIQTGGGTLRVCPLVKEPTAYFMMKPLLEENMSTSEFMGAWPGRCQDITTEDHPHIVDNMVSVPDVDCGDGVFWHCDTVHAVEPYQNMTTDSSVLYIPSTPMCPRSSKYLKRQRITFEQGMTPPDFPANDCEKEFHDRATPSILTKEQKLGMGFIPFPEETNGIMTEGQLEAIREHNRIISE</sequence>
<keyword evidence="2" id="KW-1185">Reference proteome</keyword>
<dbReference type="PANTHER" id="PTHR30613">
    <property type="entry name" value="UNCHARACTERIZED PROTEIN YBIU-RELATED"/>
    <property type="match status" value="1"/>
</dbReference>
<proteinExistence type="predicted"/>
<gene>
    <name evidence="1" type="ORF">INT45_007574</name>
</gene>
<accession>A0A8H7S4U2</accession>
<name>A0A8H7S4U2_9FUNG</name>
<evidence type="ECO:0000313" key="1">
    <source>
        <dbReference type="EMBL" id="KAG2222138.1"/>
    </source>
</evidence>
<dbReference type="SUPFAM" id="SSF51197">
    <property type="entry name" value="Clavaminate synthase-like"/>
    <property type="match status" value="1"/>
</dbReference>
<reference evidence="1 2" key="1">
    <citation type="submission" date="2020-12" db="EMBL/GenBank/DDBJ databases">
        <title>Metabolic potential, ecology and presence of endohyphal bacteria is reflected in genomic diversity of Mucoromycotina.</title>
        <authorList>
            <person name="Muszewska A."/>
            <person name="Okrasinska A."/>
            <person name="Steczkiewicz K."/>
            <person name="Drgas O."/>
            <person name="Orlowska M."/>
            <person name="Perlinska-Lenart U."/>
            <person name="Aleksandrzak-Piekarczyk T."/>
            <person name="Szatraj K."/>
            <person name="Zielenkiewicz U."/>
            <person name="Pilsyk S."/>
            <person name="Malc E."/>
            <person name="Mieczkowski P."/>
            <person name="Kruszewska J.S."/>
            <person name="Biernat P."/>
            <person name="Pawlowska J."/>
        </authorList>
    </citation>
    <scope>NUCLEOTIDE SEQUENCE [LARGE SCALE GENOMIC DNA]</scope>
    <source>
        <strain evidence="1 2">CBS 142.35</strain>
    </source>
</reference>
<dbReference type="Pfam" id="PF07350">
    <property type="entry name" value="Gig2-like"/>
    <property type="match status" value="1"/>
</dbReference>
<dbReference type="InterPro" id="IPR010856">
    <property type="entry name" value="Gig2-like"/>
</dbReference>
<evidence type="ECO:0008006" key="3">
    <source>
        <dbReference type="Google" id="ProtNLM"/>
    </source>
</evidence>
<dbReference type="Proteomes" id="UP000646827">
    <property type="component" value="Unassembled WGS sequence"/>
</dbReference>
<dbReference type="AlphaFoldDB" id="A0A8H7S4U2"/>
<dbReference type="PANTHER" id="PTHR30613:SF1">
    <property type="entry name" value="DUF1479 DOMAIN PROTEIN (AFU_ORTHOLOGUE AFUA_5G09280)"/>
    <property type="match status" value="1"/>
</dbReference>
<evidence type="ECO:0000313" key="2">
    <source>
        <dbReference type="Proteomes" id="UP000646827"/>
    </source>
</evidence>
<dbReference type="InterPro" id="IPR027443">
    <property type="entry name" value="IPNS-like_sf"/>
</dbReference>
<dbReference type="OrthoDB" id="8249012at2759"/>
<dbReference type="EMBL" id="JAEPRB010000091">
    <property type="protein sequence ID" value="KAG2222138.1"/>
    <property type="molecule type" value="Genomic_DNA"/>
</dbReference>
<comment type="caution">
    <text evidence="1">The sequence shown here is derived from an EMBL/GenBank/DDBJ whole genome shotgun (WGS) entry which is preliminary data.</text>
</comment>
<protein>
    <recommendedName>
        <fullName evidence="3">DUF1479 domain protein</fullName>
    </recommendedName>
</protein>
<dbReference type="Gene3D" id="2.60.120.330">
    <property type="entry name" value="B-lactam Antibiotic, Isopenicillin N Synthase, Chain"/>
    <property type="match status" value="1"/>
</dbReference>
<organism evidence="1 2">
    <name type="scientific">Circinella minor</name>
    <dbReference type="NCBI Taxonomy" id="1195481"/>
    <lineage>
        <taxon>Eukaryota</taxon>
        <taxon>Fungi</taxon>
        <taxon>Fungi incertae sedis</taxon>
        <taxon>Mucoromycota</taxon>
        <taxon>Mucoromycotina</taxon>
        <taxon>Mucoromycetes</taxon>
        <taxon>Mucorales</taxon>
        <taxon>Lichtheimiaceae</taxon>
        <taxon>Circinella</taxon>
    </lineage>
</organism>